<sequence>MRAFFLVFVLLLTACATNKDISKTNLGSTEFIRKNQVAVDQLAGQLGQGKVQKDYPVIVASVVSMNQLNRTSTFGRLLSEQVSARFSQLQYQVVEPKLRGDLMIREDGEFLMTRELKEIAKSVSAQAVVVGTYVETPQDIFVNLKVVQPETNHVLAATSYAIPLAKDVAVMLKN</sequence>
<dbReference type="InterPro" id="IPR041215">
    <property type="entry name" value="FlgO_dom"/>
</dbReference>
<accession>A0A5C7WPK9</accession>
<protein>
    <recommendedName>
        <fullName evidence="2">FlgO domain-containing protein</fullName>
    </recommendedName>
</protein>
<evidence type="ECO:0000313" key="3">
    <source>
        <dbReference type="EMBL" id="TXI38803.1"/>
    </source>
</evidence>
<dbReference type="InterPro" id="IPR014549">
    <property type="entry name" value="FlgO"/>
</dbReference>
<feature type="chain" id="PRO_5022917035" description="FlgO domain-containing protein" evidence="1">
    <location>
        <begin position="19"/>
        <end position="174"/>
    </location>
</feature>
<feature type="domain" description="FlgO" evidence="2">
    <location>
        <begin position="38"/>
        <end position="164"/>
    </location>
</feature>
<evidence type="ECO:0000259" key="2">
    <source>
        <dbReference type="Pfam" id="PF17680"/>
    </source>
</evidence>
<gene>
    <name evidence="3" type="ORF">E6Q51_00460</name>
</gene>
<comment type="caution">
    <text evidence="3">The sequence shown here is derived from an EMBL/GenBank/DDBJ whole genome shotgun (WGS) entry which is preliminary data.</text>
</comment>
<reference evidence="3 4" key="1">
    <citation type="submission" date="2018-09" db="EMBL/GenBank/DDBJ databases">
        <title>Metagenome Assembled Genomes from an Advanced Water Purification Facility.</title>
        <authorList>
            <person name="Stamps B.W."/>
            <person name="Spear J.R."/>
        </authorList>
    </citation>
    <scope>NUCLEOTIDE SEQUENCE [LARGE SCALE GENOMIC DNA]</scope>
    <source>
        <strain evidence="3">Bin_42_2</strain>
    </source>
</reference>
<dbReference type="Proteomes" id="UP000321374">
    <property type="component" value="Unassembled WGS sequence"/>
</dbReference>
<evidence type="ECO:0000313" key="4">
    <source>
        <dbReference type="Proteomes" id="UP000321374"/>
    </source>
</evidence>
<keyword evidence="1" id="KW-0732">Signal</keyword>
<dbReference type="PROSITE" id="PS51257">
    <property type="entry name" value="PROKAR_LIPOPROTEIN"/>
    <property type="match status" value="1"/>
</dbReference>
<dbReference type="EMBL" id="SSGG01000008">
    <property type="protein sequence ID" value="TXI38803.1"/>
    <property type="molecule type" value="Genomic_DNA"/>
</dbReference>
<proteinExistence type="predicted"/>
<dbReference type="Pfam" id="PF17680">
    <property type="entry name" value="FlgO"/>
    <property type="match status" value="1"/>
</dbReference>
<evidence type="ECO:0000256" key="1">
    <source>
        <dbReference type="SAM" id="SignalP"/>
    </source>
</evidence>
<name>A0A5C7WPK9_METME</name>
<dbReference type="PIRSF" id="PIRSF028688">
    <property type="entry name" value="UCP_imp_028688"/>
    <property type="match status" value="1"/>
</dbReference>
<dbReference type="STRING" id="1122236.GCA_000378225_00769"/>
<feature type="signal peptide" evidence="1">
    <location>
        <begin position="1"/>
        <end position="18"/>
    </location>
</feature>
<dbReference type="AlphaFoldDB" id="A0A5C7WPK9"/>
<organism evidence="3 4">
    <name type="scientific">Methylophilus methylotrophus</name>
    <name type="common">Bacterium W3A1</name>
    <dbReference type="NCBI Taxonomy" id="17"/>
    <lineage>
        <taxon>Bacteria</taxon>
        <taxon>Pseudomonadati</taxon>
        <taxon>Pseudomonadota</taxon>
        <taxon>Betaproteobacteria</taxon>
        <taxon>Nitrosomonadales</taxon>
        <taxon>Methylophilaceae</taxon>
        <taxon>Methylophilus</taxon>
    </lineage>
</organism>